<gene>
    <name evidence="1" type="ORF">DSM3645_24120</name>
</gene>
<sequence>MRENLTQTANRFEAAASDVAGIDRLSPPLNAQYFN</sequence>
<comment type="caution">
    <text evidence="1">The sequence shown here is derived from an EMBL/GenBank/DDBJ whole genome shotgun (WGS) entry which is preliminary data.</text>
</comment>
<accession>A3ZUR5</accession>
<dbReference type="STRING" id="314230.DSM3645_24120"/>
<dbReference type="HOGENOM" id="CLU_3363564_0_0_0"/>
<dbReference type="EMBL" id="AANZ01000013">
    <property type="protein sequence ID" value="EAQ79651.1"/>
    <property type="molecule type" value="Genomic_DNA"/>
</dbReference>
<evidence type="ECO:0000313" key="1">
    <source>
        <dbReference type="EMBL" id="EAQ79651.1"/>
    </source>
</evidence>
<dbReference type="Proteomes" id="UP000004358">
    <property type="component" value="Unassembled WGS sequence"/>
</dbReference>
<name>A3ZUR5_9BACT</name>
<evidence type="ECO:0000313" key="2">
    <source>
        <dbReference type="Proteomes" id="UP000004358"/>
    </source>
</evidence>
<organism evidence="1 2">
    <name type="scientific">Blastopirellula marina DSM 3645</name>
    <dbReference type="NCBI Taxonomy" id="314230"/>
    <lineage>
        <taxon>Bacteria</taxon>
        <taxon>Pseudomonadati</taxon>
        <taxon>Planctomycetota</taxon>
        <taxon>Planctomycetia</taxon>
        <taxon>Pirellulales</taxon>
        <taxon>Pirellulaceae</taxon>
        <taxon>Blastopirellula</taxon>
    </lineage>
</organism>
<protein>
    <submittedName>
        <fullName evidence="1">Uncharacterized protein</fullName>
    </submittedName>
</protein>
<reference evidence="1 2" key="1">
    <citation type="submission" date="2006-02" db="EMBL/GenBank/DDBJ databases">
        <authorList>
            <person name="Amann R."/>
            <person name="Ferriera S."/>
            <person name="Johnson J."/>
            <person name="Kravitz S."/>
            <person name="Halpern A."/>
            <person name="Remington K."/>
            <person name="Beeson K."/>
            <person name="Tran B."/>
            <person name="Rogers Y.-H."/>
            <person name="Friedman R."/>
            <person name="Venter J.C."/>
        </authorList>
    </citation>
    <scope>NUCLEOTIDE SEQUENCE [LARGE SCALE GENOMIC DNA]</scope>
    <source>
        <strain evidence="1 2">DSM 3645</strain>
    </source>
</reference>
<proteinExistence type="predicted"/>
<dbReference type="AlphaFoldDB" id="A3ZUR5"/>